<dbReference type="EMBL" id="CTEE01000001">
    <property type="protein sequence ID" value="CQD09459.1"/>
    <property type="molecule type" value="Genomic_DNA"/>
</dbReference>
<evidence type="ECO:0000313" key="2">
    <source>
        <dbReference type="EMBL" id="ULP43808.1"/>
    </source>
</evidence>
<sequence>MKFSHQAVIHAPADEVDLEQWLFSLSDSDYQAAAHGHRAAGTFTEGGRRGSVNVEAIGSLLMIQHYLEREAGPARVEMLSERSQAYLFHLIPVHVLVRWIMTATPQTANTTTFACDVEIEMPFILRLAGVLIGNPFFVRKHVEEETPGFVADIERKLSNARAKTSGGSA</sequence>
<dbReference type="STRING" id="141349.BN1232_01723"/>
<proteinExistence type="predicted"/>
<dbReference type="AlphaFoldDB" id="A0A0E4CMF3"/>
<evidence type="ECO:0000313" key="4">
    <source>
        <dbReference type="Proteomes" id="UP001055171"/>
    </source>
</evidence>
<keyword evidence="4" id="KW-1185">Reference proteome</keyword>
<evidence type="ECO:0008006" key="5">
    <source>
        <dbReference type="Google" id="ProtNLM"/>
    </source>
</evidence>
<dbReference type="RefSeq" id="WP_090600977.1">
    <property type="nucleotide sequence ID" value="NZ_CP092423.2"/>
</dbReference>
<dbReference type="OrthoDB" id="7554712at2"/>
<dbReference type="EMBL" id="CP092423">
    <property type="protein sequence ID" value="ULP43808.1"/>
    <property type="molecule type" value="Genomic_DNA"/>
</dbReference>
<dbReference type="Proteomes" id="UP001055171">
    <property type="component" value="Chromosome"/>
</dbReference>
<name>A0A0E4CMF3_MYCLN</name>
<protein>
    <recommendedName>
        <fullName evidence="5">Polyketide cyclase / dehydrase and lipid transport</fullName>
    </recommendedName>
</protein>
<reference evidence="2" key="2">
    <citation type="submission" date="2022-08" db="EMBL/GenBank/DDBJ databases">
        <title>Complete genome sequence of 14 non-tuberculosis mycobacteria type-strains.</title>
        <authorList>
            <person name="Igarashi Y."/>
            <person name="Osugi A."/>
            <person name="Mitarai S."/>
        </authorList>
    </citation>
    <scope>NUCLEOTIDE SEQUENCE</scope>
    <source>
        <strain evidence="2">ATCC 51985</strain>
    </source>
</reference>
<dbReference type="Proteomes" id="UP000199251">
    <property type="component" value="Unassembled WGS sequence"/>
</dbReference>
<organism evidence="1 3">
    <name type="scientific">Mycobacterium lentiflavum</name>
    <dbReference type="NCBI Taxonomy" id="141349"/>
    <lineage>
        <taxon>Bacteria</taxon>
        <taxon>Bacillati</taxon>
        <taxon>Actinomycetota</taxon>
        <taxon>Actinomycetes</taxon>
        <taxon>Mycobacteriales</taxon>
        <taxon>Mycobacteriaceae</taxon>
        <taxon>Mycobacterium</taxon>
        <taxon>Mycobacterium simiae complex</taxon>
    </lineage>
</organism>
<reference evidence="1 3" key="1">
    <citation type="submission" date="2015-03" db="EMBL/GenBank/DDBJ databases">
        <authorList>
            <person name="Urmite Genomes"/>
        </authorList>
    </citation>
    <scope>NUCLEOTIDE SEQUENCE [LARGE SCALE GENOMIC DNA]</scope>
    <source>
        <strain evidence="1 3">CSUR P1491</strain>
    </source>
</reference>
<accession>A0A0E4CMF3</accession>
<evidence type="ECO:0000313" key="3">
    <source>
        <dbReference type="Proteomes" id="UP000199251"/>
    </source>
</evidence>
<gene>
    <name evidence="1" type="ORF">BN1232_01723</name>
    <name evidence="2" type="ORF">MJO58_07580</name>
</gene>
<evidence type="ECO:0000313" key="1">
    <source>
        <dbReference type="EMBL" id="CQD09459.1"/>
    </source>
</evidence>